<dbReference type="AlphaFoldDB" id="A0A0B7MKY1"/>
<gene>
    <name evidence="2" type="ORF">SSCH_280007</name>
</gene>
<reference evidence="3" key="1">
    <citation type="submission" date="2015-01" db="EMBL/GenBank/DDBJ databases">
        <authorList>
            <person name="Manzoor Shahid"/>
            <person name="Zubair Saima"/>
        </authorList>
    </citation>
    <scope>NUCLEOTIDE SEQUENCE [LARGE SCALE GENOMIC DNA]</scope>
    <source>
        <strain evidence="3">Sp3</strain>
    </source>
</reference>
<dbReference type="EMBL" id="CDRZ01000201">
    <property type="protein sequence ID" value="CEO88843.1"/>
    <property type="molecule type" value="Genomic_DNA"/>
</dbReference>
<proteinExistence type="predicted"/>
<dbReference type="Pfam" id="PF04016">
    <property type="entry name" value="DUF364"/>
    <property type="match status" value="1"/>
</dbReference>
<dbReference type="Proteomes" id="UP000046155">
    <property type="component" value="Unassembled WGS sequence"/>
</dbReference>
<dbReference type="OrthoDB" id="3596at2"/>
<organism evidence="2 3">
    <name type="scientific">Syntrophaceticus schinkii</name>
    <dbReference type="NCBI Taxonomy" id="499207"/>
    <lineage>
        <taxon>Bacteria</taxon>
        <taxon>Bacillati</taxon>
        <taxon>Bacillota</taxon>
        <taxon>Clostridia</taxon>
        <taxon>Thermoanaerobacterales</taxon>
        <taxon>Thermoanaerobacterales Family III. Incertae Sedis</taxon>
        <taxon>Syntrophaceticus</taxon>
    </lineage>
</organism>
<keyword evidence="3" id="KW-1185">Reference proteome</keyword>
<dbReference type="InterPro" id="IPR007161">
    <property type="entry name" value="DUF364"/>
</dbReference>
<dbReference type="RefSeq" id="WP_044664908.1">
    <property type="nucleotide sequence ID" value="NZ_CDRZ01000201.1"/>
</dbReference>
<name>A0A0B7MKY1_9FIRM</name>
<dbReference type="SUPFAM" id="SSF159713">
    <property type="entry name" value="Dhaf3308-like"/>
    <property type="match status" value="1"/>
</dbReference>
<protein>
    <recommendedName>
        <fullName evidence="1">Putative heavy-metal chelation domain-containing protein</fullName>
    </recommendedName>
</protein>
<evidence type="ECO:0000313" key="2">
    <source>
        <dbReference type="EMBL" id="CEO88843.1"/>
    </source>
</evidence>
<sequence length="244" mass="27102">MKFYEELQAKVGQLVQDKGLQGYPVEVKGKVLKPEEAIGKPERRDFPLLQGKELMVEAEFQGHKGQAFTSEPRGFQGTIEEILITPLHKKSSGEMAVFIATLNAVMSYLGMAEKMRHCSDEEPERCSRELCAFLKEKYGDARVGMVGYQPAMVDHLHREFTIRVLDLNPGNIGKIKNGVLIEDGEKSRDDVTQWADLLLVTGSTVVNGTIEDYSGLEKPVLFYGNTIAGTAVLMGLERVCFCGK</sequence>
<feature type="domain" description="Putative heavy-metal chelation" evidence="1">
    <location>
        <begin position="139"/>
        <end position="214"/>
    </location>
</feature>
<evidence type="ECO:0000313" key="3">
    <source>
        <dbReference type="Proteomes" id="UP000046155"/>
    </source>
</evidence>
<dbReference type="Gene3D" id="3.40.50.11590">
    <property type="match status" value="1"/>
</dbReference>
<evidence type="ECO:0000259" key="1">
    <source>
        <dbReference type="Pfam" id="PF04016"/>
    </source>
</evidence>
<accession>A0A0B7MKY1</accession>